<protein>
    <submittedName>
        <fullName evidence="1">Unannotated protein</fullName>
    </submittedName>
</protein>
<dbReference type="Pfam" id="PF18986">
    <property type="entry name" value="DUF5719"/>
    <property type="match status" value="1"/>
</dbReference>
<organism evidence="1">
    <name type="scientific">freshwater metagenome</name>
    <dbReference type="NCBI Taxonomy" id="449393"/>
    <lineage>
        <taxon>unclassified sequences</taxon>
        <taxon>metagenomes</taxon>
        <taxon>ecological metagenomes</taxon>
    </lineage>
</organism>
<gene>
    <name evidence="1" type="ORF">UFOPK2662_00053</name>
</gene>
<accession>A0A6J6QEQ2</accession>
<dbReference type="AlphaFoldDB" id="A0A6J6QEQ2"/>
<sequence>MKFKNAFISSGILLLSWAIATGLGSTVISTGYLEAYPAVVCPPTLPGLASAVSISSKKTQFQRLSNRSSKTIPFKVLRYAVAKDSLVISSEGVTPVDWQSRSGSWAGGVICTGPAISQWFVGGRSDVKSRGRLIVVNSGLSNAIVDIQAFSENGKQPLKSINLKSKSYGVLSLDTLATGDRNLVVHVVPRSGRINSFMVDEQGSGLKALGGDLVNPLVEAKKTLVIPGIPNQVTKGNKRSSNAHILRIMTPSDVGASFTAEVLSSDGRFVPLGFSAHSLAPGKVIELSLAPKISTKAFALRITSDQPVVASVSTLVNVKSHKDFVWSTPATPLVPLKIALTGLSPLIVFAGDAIAVQLEVTLTNGKNIRSTIKASDIATWRAPQSARSLTILRANKDNYASALVLSDSGYGYFPIIAGSSLTKIEIPHSNIRVLNP</sequence>
<dbReference type="EMBL" id="CAEZYI010000001">
    <property type="protein sequence ID" value="CAB4710260.1"/>
    <property type="molecule type" value="Genomic_DNA"/>
</dbReference>
<name>A0A6J6QEQ2_9ZZZZ</name>
<proteinExistence type="predicted"/>
<reference evidence="1" key="1">
    <citation type="submission" date="2020-05" db="EMBL/GenBank/DDBJ databases">
        <authorList>
            <person name="Chiriac C."/>
            <person name="Salcher M."/>
            <person name="Ghai R."/>
            <person name="Kavagutti S V."/>
        </authorList>
    </citation>
    <scope>NUCLEOTIDE SEQUENCE</scope>
</reference>
<evidence type="ECO:0000313" key="1">
    <source>
        <dbReference type="EMBL" id="CAB4710260.1"/>
    </source>
</evidence>
<dbReference type="InterPro" id="IPR043777">
    <property type="entry name" value="DUF5719"/>
</dbReference>